<dbReference type="Proteomes" id="UP001236569">
    <property type="component" value="Unassembled WGS sequence"/>
</dbReference>
<accession>A0ABT6YIJ8</accession>
<evidence type="ECO:0008006" key="3">
    <source>
        <dbReference type="Google" id="ProtNLM"/>
    </source>
</evidence>
<protein>
    <recommendedName>
        <fullName evidence="3">Lipoprotein</fullName>
    </recommendedName>
</protein>
<sequence>MKYLNILIISFLICCGKQKGIKEIISTTDALVIEKVLNNPIPSPPTLIYIMDKSGYIHLTDYQELKSLYIIKYKTRFKSLGNFLYLTVNQYYKLEKIDFSEKSNCNVSPIIEETYRNTNIDVLTNKYCYPTKHNGKDILGLSMKNLSTCEIRTIIYYFFQNRFRIVYDDYHNNYYFIKNENIHAFSR</sequence>
<evidence type="ECO:0000313" key="2">
    <source>
        <dbReference type="Proteomes" id="UP001236569"/>
    </source>
</evidence>
<organism evidence="1 2">
    <name type="scientific">Flectobacillus longus</name>
    <dbReference type="NCBI Taxonomy" id="2984207"/>
    <lineage>
        <taxon>Bacteria</taxon>
        <taxon>Pseudomonadati</taxon>
        <taxon>Bacteroidota</taxon>
        <taxon>Cytophagia</taxon>
        <taxon>Cytophagales</taxon>
        <taxon>Flectobacillaceae</taxon>
        <taxon>Flectobacillus</taxon>
    </lineage>
</organism>
<reference evidence="1 2" key="1">
    <citation type="submission" date="2023-05" db="EMBL/GenBank/DDBJ databases">
        <title>Novel species of genus Flectobacillus isolated from stream in China.</title>
        <authorList>
            <person name="Lu H."/>
        </authorList>
    </citation>
    <scope>NUCLEOTIDE SEQUENCE [LARGE SCALE GENOMIC DNA]</scope>
    <source>
        <strain evidence="1 2">DC10W</strain>
    </source>
</reference>
<evidence type="ECO:0000313" key="1">
    <source>
        <dbReference type="EMBL" id="MDI9863335.1"/>
    </source>
</evidence>
<keyword evidence="2" id="KW-1185">Reference proteome</keyword>
<dbReference type="EMBL" id="JASHID010000002">
    <property type="protein sequence ID" value="MDI9863335.1"/>
    <property type="molecule type" value="Genomic_DNA"/>
</dbReference>
<dbReference type="RefSeq" id="WP_283368640.1">
    <property type="nucleotide sequence ID" value="NZ_JASHID010000002.1"/>
</dbReference>
<proteinExistence type="predicted"/>
<gene>
    <name evidence="1" type="ORF">QM480_03295</name>
</gene>
<comment type="caution">
    <text evidence="1">The sequence shown here is derived from an EMBL/GenBank/DDBJ whole genome shotgun (WGS) entry which is preliminary data.</text>
</comment>
<name>A0ABT6YIJ8_9BACT</name>